<dbReference type="PANTHER" id="PTHR48048">
    <property type="entry name" value="GLYCOSYLTRANSFERASE"/>
    <property type="match status" value="1"/>
</dbReference>
<organism evidence="12">
    <name type="scientific">Oryza nivara</name>
    <name type="common">Indian wild rice</name>
    <name type="synonym">Oryza sativa f. spontanea</name>
    <dbReference type="NCBI Taxonomy" id="4536"/>
    <lineage>
        <taxon>Eukaryota</taxon>
        <taxon>Viridiplantae</taxon>
        <taxon>Streptophyta</taxon>
        <taxon>Embryophyta</taxon>
        <taxon>Tracheophyta</taxon>
        <taxon>Spermatophyta</taxon>
        <taxon>Magnoliopsida</taxon>
        <taxon>Liliopsida</taxon>
        <taxon>Poales</taxon>
        <taxon>Poaceae</taxon>
        <taxon>BOP clade</taxon>
        <taxon>Oryzoideae</taxon>
        <taxon>Oryzeae</taxon>
        <taxon>Oryzinae</taxon>
        <taxon>Oryza</taxon>
    </lineage>
</organism>
<dbReference type="GO" id="GO:0035251">
    <property type="term" value="F:UDP-glucosyltransferase activity"/>
    <property type="evidence" value="ECO:0007669"/>
    <property type="project" value="InterPro"/>
</dbReference>
<evidence type="ECO:0000256" key="4">
    <source>
        <dbReference type="ARBA" id="ARBA00009995"/>
    </source>
</evidence>
<comment type="function">
    <text evidence="9">UDP-glycosyltransferase which uses UDP-galactose and malvidin as substrates to catalyze the biosynthesis of malvidin 3-O-galactoside, an anthocyanin conferring purple pigmentation.</text>
</comment>
<reference evidence="12" key="2">
    <citation type="submission" date="2018-04" db="EMBL/GenBank/DDBJ databases">
        <title>OnivRS2 (Oryza nivara Reference Sequence Version 2).</title>
        <authorList>
            <person name="Zhang J."/>
            <person name="Kudrna D."/>
            <person name="Lee S."/>
            <person name="Talag J."/>
            <person name="Rajasekar S."/>
            <person name="Welchert J."/>
            <person name="Hsing Y.-I."/>
            <person name="Wing R.A."/>
        </authorList>
    </citation>
    <scope>NUCLEOTIDE SEQUENCE [LARGE SCALE GENOMIC DNA]</scope>
    <source>
        <strain evidence="12">SL10</strain>
    </source>
</reference>
<dbReference type="GO" id="GO:0005634">
    <property type="term" value="C:nucleus"/>
    <property type="evidence" value="ECO:0007669"/>
    <property type="project" value="UniProtKB-SubCell"/>
</dbReference>
<dbReference type="EnsemblPlants" id="ONIVA07G15370.1">
    <property type="protein sequence ID" value="ONIVA07G15370.1"/>
    <property type="gene ID" value="ONIVA07G15370"/>
</dbReference>
<comment type="pathway">
    <text evidence="3">Pigment biosynthesis; anthocyanin biosynthesis.</text>
</comment>
<accession>A0A0E0I1R1</accession>
<evidence type="ECO:0000256" key="10">
    <source>
        <dbReference type="ARBA" id="ARBA00069714"/>
    </source>
</evidence>
<evidence type="ECO:0000256" key="6">
    <source>
        <dbReference type="ARBA" id="ARBA00022824"/>
    </source>
</evidence>
<evidence type="ECO:0000313" key="13">
    <source>
        <dbReference type="Proteomes" id="UP000006591"/>
    </source>
</evidence>
<dbReference type="OMA" id="FVIDMLC"/>
<keyword evidence="6" id="KW-0256">Endoplasmic reticulum</keyword>
<comment type="subcellular location">
    <subcellularLocation>
        <location evidence="2">Endoplasmic reticulum</location>
    </subcellularLocation>
    <subcellularLocation>
        <location evidence="1">Nucleus</location>
    </subcellularLocation>
</comment>
<dbReference type="GO" id="GO:0005783">
    <property type="term" value="C:endoplasmic reticulum"/>
    <property type="evidence" value="ECO:0007669"/>
    <property type="project" value="UniProtKB-SubCell"/>
</dbReference>
<evidence type="ECO:0000313" key="12">
    <source>
        <dbReference type="EnsemblPlants" id="ONIVA07G15370.1"/>
    </source>
</evidence>
<proteinExistence type="inferred from homology"/>
<keyword evidence="13" id="KW-1185">Reference proteome</keyword>
<dbReference type="CDD" id="cd03784">
    <property type="entry name" value="GT1_Gtf-like"/>
    <property type="match status" value="1"/>
</dbReference>
<protein>
    <recommendedName>
        <fullName evidence="10">Malvidin galactosylase UGT88C3</fullName>
    </recommendedName>
    <alternativeName>
        <fullName evidence="11">UDP-glycosyltransferase 88C3</fullName>
    </alternativeName>
</protein>
<dbReference type="eggNOG" id="KOG1192">
    <property type="taxonomic scope" value="Eukaryota"/>
</dbReference>
<evidence type="ECO:0000256" key="2">
    <source>
        <dbReference type="ARBA" id="ARBA00004240"/>
    </source>
</evidence>
<dbReference type="STRING" id="4536.A0A0E0I1R1"/>
<evidence type="ECO:0000256" key="3">
    <source>
        <dbReference type="ARBA" id="ARBA00004935"/>
    </source>
</evidence>
<evidence type="ECO:0000256" key="7">
    <source>
        <dbReference type="ARBA" id="ARBA00023242"/>
    </source>
</evidence>
<dbReference type="InterPro" id="IPR002213">
    <property type="entry name" value="UDP_glucos_trans"/>
</dbReference>
<dbReference type="SUPFAM" id="SSF53756">
    <property type="entry name" value="UDP-Glycosyltransferase/glycogen phosphorylase"/>
    <property type="match status" value="2"/>
</dbReference>
<keyword evidence="5" id="KW-0808">Transferase</keyword>
<comment type="similarity">
    <text evidence="4">Belongs to the UDP-glycosyltransferase family.</text>
</comment>
<comment type="catalytic activity">
    <reaction evidence="8">
        <text>malvidin + UDP-alpha-D-galactose = malvidin 3-O-beta-D-galactoside + UDP + H(+)</text>
        <dbReference type="Rhea" id="RHEA:74131"/>
        <dbReference type="ChEBI" id="CHEBI:15378"/>
        <dbReference type="ChEBI" id="CHEBI:58223"/>
        <dbReference type="ChEBI" id="CHEBI:66914"/>
        <dbReference type="ChEBI" id="CHEBI:144781"/>
        <dbReference type="ChEBI" id="CHEBI:193100"/>
    </reaction>
    <physiologicalReaction direction="left-to-right" evidence="8">
        <dbReference type="Rhea" id="RHEA:74132"/>
    </physiologicalReaction>
</comment>
<reference evidence="12" key="1">
    <citation type="submission" date="2015-04" db="UniProtKB">
        <authorList>
            <consortium name="EnsemblPlants"/>
        </authorList>
    </citation>
    <scope>IDENTIFICATION</scope>
    <source>
        <strain evidence="12">SL10</strain>
    </source>
</reference>
<evidence type="ECO:0000256" key="5">
    <source>
        <dbReference type="ARBA" id="ARBA00022679"/>
    </source>
</evidence>
<evidence type="ECO:0000256" key="11">
    <source>
        <dbReference type="ARBA" id="ARBA00080193"/>
    </source>
</evidence>
<evidence type="ECO:0000256" key="9">
    <source>
        <dbReference type="ARBA" id="ARBA00058579"/>
    </source>
</evidence>
<dbReference type="FunFam" id="3.40.50.2000:FF:000086">
    <property type="entry name" value="Glycosyltransferase"/>
    <property type="match status" value="1"/>
</dbReference>
<keyword evidence="7" id="KW-0539">Nucleus</keyword>
<dbReference type="Proteomes" id="UP000006591">
    <property type="component" value="Chromosome 7"/>
</dbReference>
<dbReference type="PANTHER" id="PTHR48048:SF65">
    <property type="entry name" value="OS07G0510400 PROTEIN"/>
    <property type="match status" value="1"/>
</dbReference>
<dbReference type="Gramene" id="ONIVA07G15370.1">
    <property type="protein sequence ID" value="ONIVA07G15370.1"/>
    <property type="gene ID" value="ONIVA07G15370"/>
</dbReference>
<evidence type="ECO:0000256" key="1">
    <source>
        <dbReference type="ARBA" id="ARBA00004123"/>
    </source>
</evidence>
<name>A0A0E0I1R1_ORYNI</name>
<dbReference type="InterPro" id="IPR050481">
    <property type="entry name" value="UDP-glycosyltransf_plant"/>
</dbReference>
<evidence type="ECO:0000256" key="8">
    <source>
        <dbReference type="ARBA" id="ARBA00052232"/>
    </source>
</evidence>
<sequence length="1078" mass="116083">MQYKKLWSSTTQESHFCLLLSKLDADDAHIRRWSESVSPPRIAPPGLLSQMVYKPFPPGHPHSAHRVCAATCRLVPPTPTDGATPKPKAKLIGRRPCSRSIVRIRIQPMAKPTVVLLPVWGAGHFMPMIEAGKRLLRGSGGALSVTVLLMPAPTPEAAVDIAAQVKREEASGADDISFRHLPAVDMPTVHTGIEEWSPPPSMAKPTVVLLPVWGAGHFMPMIEAGKRLLRGSGGALSVTVLLMPAPTPEAAVDIAAQVKREEASGADDISFRHLPAVDMPTVHTGIEEWVSLILRSHGPHVRAAIAGLDCPVAALVTDIFCTPALDVAAELGVPSYVYFTSGAVMLELLLYSPVLDEEVPGEFSEMDGALNIPGLPPVPPSVLPATMLHKKKMSTYRWFLETGRCYMKATGFIVNTAAELEQSVIDAIADGRCTRGVPAPTVYAIGPVIALTPPPEQPHECVRWLDAQPPASVLLVCFGSKGLLPPPKSLWFGVPMLPWPLDNEQHANAFLLVSVLGIAVPLRLDRERDNFVEAAELERAVSTLLGGGDGEAGRKAREKAVAVKAACRKAVEKGGSSDAAFQRLTEEIRRGQSPPPSMAKPTVVLLPVWGAGHFMPMIEAGKRLLRGSGGALSVTVLLMPAPTPDAAVDIAAQVKREEASGADDISFRHLPAVDMPTGHTGVEEWISRILRSHAPNVRAAIAGLDCPVAALVTDIFCTPALEVSRELGVPGYVYFPCSASMLALLLRSPGLDEEVAVEFEEMDGAIRIPGLPPVPPSALPSTMLDRKKSTYDWFVATGRGYMNATGVIVNTAAELEQSVLAAIADGRCTRGVPAPTVYPIGPVLSFPPPPEEQPHECVRWLDAQPPASVLFLCFGSKGLLPPPKVREIAAALERSEHRFLWVLRGPPKDSRHGQRVPTDAMLDELLPEGFLERTKGRGLVWPTRAPQKEILAHAAVGGFVTHCGWNSILESLWFGVPVLPWPLDAEQHFNAFTLVAHLGVAVPLGMDRRRDNFVEAAELERAVRSLMDDASEEGRKARAKAAETRVVCRKAVEEGGSSSTAFRRLTDDIVRRGAVQIR</sequence>
<dbReference type="AlphaFoldDB" id="A0A0E0I1R1"/>
<dbReference type="Pfam" id="PF00201">
    <property type="entry name" value="UDPGT"/>
    <property type="match status" value="1"/>
</dbReference>
<dbReference type="FunFam" id="3.40.50.2000:FF:000089">
    <property type="entry name" value="Glycosyltransferase"/>
    <property type="match status" value="2"/>
</dbReference>
<dbReference type="Gene3D" id="3.40.50.2000">
    <property type="entry name" value="Glycogen Phosphorylase B"/>
    <property type="match status" value="5"/>
</dbReference>